<dbReference type="OrthoDB" id="4177740at2759"/>
<organism evidence="1 2">
    <name type="scientific">Aspergillus oryzae (strain 3.042)</name>
    <name type="common">Yellow koji mold</name>
    <dbReference type="NCBI Taxonomy" id="1160506"/>
    <lineage>
        <taxon>Eukaryota</taxon>
        <taxon>Fungi</taxon>
        <taxon>Dikarya</taxon>
        <taxon>Ascomycota</taxon>
        <taxon>Pezizomycotina</taxon>
        <taxon>Eurotiomycetes</taxon>
        <taxon>Eurotiomycetidae</taxon>
        <taxon>Eurotiales</taxon>
        <taxon>Aspergillaceae</taxon>
        <taxon>Aspergillus</taxon>
        <taxon>Aspergillus subgen. Circumdati</taxon>
    </lineage>
</organism>
<evidence type="ECO:0000313" key="1">
    <source>
        <dbReference type="EMBL" id="EIT75436.1"/>
    </source>
</evidence>
<sequence>MNCTMNIYIVTLVNYDMAIVSYPVPTSCTPLVFLMSTHLEFLDFAQVKFLCNLHLARTMSDTLGRVKRAFSTLTIRDKKEKKREEIVKTLHEIYNSLNPLPMTIISPSTLANLSIDLHLFNPEGHTATTFFRPLTAAQLAKYPKDLESYEVRHHQERKYSDLDKGADWYEAYGGRYTLWDWGENICYMLAWELGIAPRLGTGKPRPLNNIIKWRGSEGWPVESQYLPMSSSYNEHWEPQYHWRPWREEDSHIKICQYHGIIGSDGQLLREELLVIVGTICTQMNKERFKKHLVIPVMMFSFMGERHGRIILAQFDGDSQKLVVHMSKLYRFLAEDEDSLALFTRYAASVVEPSGNMEALHG</sequence>
<dbReference type="HOGENOM" id="CLU_076913_0_0_1"/>
<dbReference type="AlphaFoldDB" id="I8ICJ1"/>
<comment type="caution">
    <text evidence="1">The sequence shown here is derived from an EMBL/GenBank/DDBJ whole genome shotgun (WGS) entry which is preliminary data.</text>
</comment>
<dbReference type="Proteomes" id="UP000002812">
    <property type="component" value="Unassembled WGS sequence"/>
</dbReference>
<reference evidence="2" key="2">
    <citation type="submission" date="2012-06" db="EMBL/GenBank/DDBJ databases">
        <title>Comparative genomic analyses of Aspergillus oryzae 3.042 and A. oryzae RIB40 for soy-sauce fermentation.</title>
        <authorList>
            <person name="Zhao G."/>
            <person name="Hou L."/>
            <person name="Wang C."/>
            <person name="Cao X."/>
        </authorList>
    </citation>
    <scope>NUCLEOTIDE SEQUENCE [LARGE SCALE GENOMIC DNA]</scope>
    <source>
        <strain evidence="2">3.042</strain>
    </source>
</reference>
<dbReference type="EMBL" id="AKHY01000175">
    <property type="protein sequence ID" value="EIT75436.1"/>
    <property type="molecule type" value="Genomic_DNA"/>
</dbReference>
<proteinExistence type="predicted"/>
<gene>
    <name evidence="1" type="ORF">Ao3042_08283</name>
</gene>
<evidence type="ECO:0000313" key="2">
    <source>
        <dbReference type="Proteomes" id="UP000002812"/>
    </source>
</evidence>
<reference evidence="1 2" key="1">
    <citation type="journal article" date="2012" name="Eukaryot. Cell">
        <title>Draft genome sequence of Aspergillus oryzae strain 3.042.</title>
        <authorList>
            <person name="Zhao G."/>
            <person name="Yao Y."/>
            <person name="Qi W."/>
            <person name="Wang C."/>
            <person name="Hou L."/>
            <person name="Zeng B."/>
            <person name="Cao X."/>
        </authorList>
    </citation>
    <scope>NUCLEOTIDE SEQUENCE [LARGE SCALE GENOMIC DNA]</scope>
    <source>
        <strain evidence="1 2">3.042</strain>
    </source>
</reference>
<name>I8ICJ1_ASPO3</name>
<accession>I8ICJ1</accession>
<protein>
    <submittedName>
        <fullName evidence="1">Uncharacterized protein</fullName>
    </submittedName>
</protein>